<keyword evidence="3" id="KW-1185">Reference proteome</keyword>
<name>A0AAN7UX69_9PEZI</name>
<feature type="region of interest" description="Disordered" evidence="1">
    <location>
        <begin position="46"/>
        <end position="78"/>
    </location>
</feature>
<dbReference type="AlphaFoldDB" id="A0AAN7UX69"/>
<comment type="caution">
    <text evidence="2">The sequence shown here is derived from an EMBL/GenBank/DDBJ whole genome shotgun (WGS) entry which is preliminary data.</text>
</comment>
<evidence type="ECO:0000313" key="3">
    <source>
        <dbReference type="Proteomes" id="UP001305414"/>
    </source>
</evidence>
<proteinExistence type="predicted"/>
<feature type="compositionally biased region" description="Polar residues" evidence="1">
    <location>
        <begin position="54"/>
        <end position="71"/>
    </location>
</feature>
<dbReference type="Proteomes" id="UP001305414">
    <property type="component" value="Unassembled WGS sequence"/>
</dbReference>
<sequence>MEPSFCHSTVEYHEQSATCCESIFDTLDLMSNWSISEVVHTQKEDKVRKDALSRPNSQPLVRGSANDTSLNAARPSADVNRVSIRKNKRTTTDVSDVITSSKRRKPETVEYFPAEIVSMLISQLLAAEPKCALSLVAPDWNICRGGAVEPDKPMVATRILTYMRGVGISRVGTLLCQLRHDDKDHIPTPMASFDPKIVALGEGFTTEYIRLLYRTHTHVFTLNINKPSSDVIGILPKDNSGNAQPYRSELVKSILPFDDEPTNSMKMKAYPTLTPIYKHLRHIAVHSPLDLIHMDANALGITSCINKGYNALDRDRSAHLWLSWSQMSNLESVFLDLRIYSHDANTERRCLSKFEIIARAREMGRRLRLKTLVLAGLQSYSFYATYNGESARDIEQLDTLDGEPNWIKIFRPAMREGGQIVLVDRLTD</sequence>
<evidence type="ECO:0000313" key="2">
    <source>
        <dbReference type="EMBL" id="KAK5634726.1"/>
    </source>
</evidence>
<evidence type="ECO:0000256" key="1">
    <source>
        <dbReference type="SAM" id="MobiDB-lite"/>
    </source>
</evidence>
<accession>A0AAN7UX69</accession>
<gene>
    <name evidence="2" type="ORF">RRF57_010439</name>
</gene>
<reference evidence="2 3" key="1">
    <citation type="submission" date="2023-10" db="EMBL/GenBank/DDBJ databases">
        <title>Draft genome sequence of Xylaria bambusicola isolate GMP-LS, the root and basal stem rot pathogen of sugarcane in Indonesia.</title>
        <authorList>
            <person name="Selvaraj P."/>
            <person name="Muralishankar V."/>
            <person name="Muruganantham S."/>
            <person name="Sp S."/>
            <person name="Haryani S."/>
            <person name="Lau K.J.X."/>
            <person name="Naqvi N.I."/>
        </authorList>
    </citation>
    <scope>NUCLEOTIDE SEQUENCE [LARGE SCALE GENOMIC DNA]</scope>
    <source>
        <strain evidence="2">GMP-LS</strain>
    </source>
</reference>
<dbReference type="EMBL" id="JAWHQM010000044">
    <property type="protein sequence ID" value="KAK5634726.1"/>
    <property type="molecule type" value="Genomic_DNA"/>
</dbReference>
<protein>
    <submittedName>
        <fullName evidence="2">Uncharacterized protein</fullName>
    </submittedName>
</protein>
<organism evidence="2 3">
    <name type="scientific">Xylaria bambusicola</name>
    <dbReference type="NCBI Taxonomy" id="326684"/>
    <lineage>
        <taxon>Eukaryota</taxon>
        <taxon>Fungi</taxon>
        <taxon>Dikarya</taxon>
        <taxon>Ascomycota</taxon>
        <taxon>Pezizomycotina</taxon>
        <taxon>Sordariomycetes</taxon>
        <taxon>Xylariomycetidae</taxon>
        <taxon>Xylariales</taxon>
        <taxon>Xylariaceae</taxon>
        <taxon>Xylaria</taxon>
    </lineage>
</organism>